<dbReference type="InterPro" id="IPR003959">
    <property type="entry name" value="ATPase_AAA_core"/>
</dbReference>
<evidence type="ECO:0000313" key="3">
    <source>
        <dbReference type="Proteomes" id="UP000310636"/>
    </source>
</evidence>
<feature type="domain" description="ATPase AAA-type core" evidence="1">
    <location>
        <begin position="72"/>
        <end position="395"/>
    </location>
</feature>
<name>A0A4S4BZR4_9BACL</name>
<dbReference type="InterPro" id="IPR027417">
    <property type="entry name" value="P-loop_NTPase"/>
</dbReference>
<comment type="caution">
    <text evidence="2">The sequence shown here is derived from an EMBL/GenBank/DDBJ whole genome shotgun (WGS) entry which is preliminary data.</text>
</comment>
<evidence type="ECO:0000259" key="1">
    <source>
        <dbReference type="Pfam" id="PF13304"/>
    </source>
</evidence>
<dbReference type="EMBL" id="SSOB01000010">
    <property type="protein sequence ID" value="THF80818.1"/>
    <property type="molecule type" value="Genomic_DNA"/>
</dbReference>
<dbReference type="PANTHER" id="PTHR40396">
    <property type="entry name" value="ATPASE-LIKE PROTEIN"/>
    <property type="match status" value="1"/>
</dbReference>
<dbReference type="AlphaFoldDB" id="A0A4S4BZR4"/>
<dbReference type="Gene3D" id="3.40.50.300">
    <property type="entry name" value="P-loop containing nucleotide triphosphate hydrolases"/>
    <property type="match status" value="1"/>
</dbReference>
<sequence length="469" mass="54500">MQESRKIIDNSSDNCYHSIQKEVICMLIEYRVKNFMSYKDEVVLSMVADKNRELSETNVFTHGKLSLLKTAAIFGANASGKSNLIESMNYLCRLMHPSSSKKDEFAEPPVFKLDDVSRNQPVEFELSFFLGEVRHRYGLTIDRKGIVSEWLYFVPKRQEACYFVRERNELTQIGTYFEDKKALDYIRPDSYRPFIYTLGQDSVKQFGWAKDIIRYLRIQIKSSNIPDVIFRRMVEEELLEQSEQSVVTKSAVLSILRDADIGISDLSVEKETKSSEEQEMARQFTEFLQQQGVSGDIQTDSYETFMHHMKYDAARKEMGEEKFPIRYESRGTIKLYALQYPILNVLKRGGVLLVDEIESSLHPLLCERIIALFNNTATNPHHAQLIFTTHNTLLMHPRILRRDQIFFTEKNKYGVSSLYSLYDIAIDVRNNFNYLNNYLAGRFGAIPYLGEFSLNFKEDEVAGIEEQTE</sequence>
<dbReference type="GO" id="GO:0016887">
    <property type="term" value="F:ATP hydrolysis activity"/>
    <property type="evidence" value="ECO:0007669"/>
    <property type="project" value="InterPro"/>
</dbReference>
<dbReference type="SUPFAM" id="SSF52540">
    <property type="entry name" value="P-loop containing nucleoside triphosphate hydrolases"/>
    <property type="match status" value="1"/>
</dbReference>
<evidence type="ECO:0000313" key="2">
    <source>
        <dbReference type="EMBL" id="THF80818.1"/>
    </source>
</evidence>
<gene>
    <name evidence="2" type="ORF">E6C55_10065</name>
</gene>
<dbReference type="Pfam" id="PF13304">
    <property type="entry name" value="AAA_21"/>
    <property type="match status" value="1"/>
</dbReference>
<keyword evidence="2" id="KW-0547">Nucleotide-binding</keyword>
<keyword evidence="2" id="KW-0067">ATP-binding</keyword>
<dbReference type="PANTHER" id="PTHR40396:SF1">
    <property type="entry name" value="ATPASE AAA-TYPE CORE DOMAIN-CONTAINING PROTEIN"/>
    <property type="match status" value="1"/>
</dbReference>
<dbReference type="Proteomes" id="UP000310636">
    <property type="component" value="Unassembled WGS sequence"/>
</dbReference>
<proteinExistence type="predicted"/>
<protein>
    <submittedName>
        <fullName evidence="2">ATP-binding protein</fullName>
    </submittedName>
</protein>
<keyword evidence="3" id="KW-1185">Reference proteome</keyword>
<accession>A0A4S4BZR4</accession>
<organism evidence="2 3">
    <name type="scientific">Cohnella fermenti</name>
    <dbReference type="NCBI Taxonomy" id="2565925"/>
    <lineage>
        <taxon>Bacteria</taxon>
        <taxon>Bacillati</taxon>
        <taxon>Bacillota</taxon>
        <taxon>Bacilli</taxon>
        <taxon>Bacillales</taxon>
        <taxon>Paenibacillaceae</taxon>
        <taxon>Cohnella</taxon>
    </lineage>
</organism>
<dbReference type="GO" id="GO:0005524">
    <property type="term" value="F:ATP binding"/>
    <property type="evidence" value="ECO:0007669"/>
    <property type="project" value="UniProtKB-KW"/>
</dbReference>
<reference evidence="2 3" key="1">
    <citation type="submission" date="2019-04" db="EMBL/GenBank/DDBJ databases">
        <title>Cohnella sp. nov. isolated from preserved vegetables.</title>
        <authorList>
            <person name="Lin S.-Y."/>
            <person name="Hung M.-H."/>
            <person name="Young C.-C."/>
        </authorList>
    </citation>
    <scope>NUCLEOTIDE SEQUENCE [LARGE SCALE GENOMIC DNA]</scope>
    <source>
        <strain evidence="2 3">CC-MHH1044</strain>
    </source>
</reference>
<dbReference type="OrthoDB" id="9809324at2"/>